<evidence type="ECO:0000313" key="4">
    <source>
        <dbReference type="Proteomes" id="UP000039865"/>
    </source>
</evidence>
<keyword evidence="1" id="KW-0175">Coiled coil</keyword>
<feature type="region of interest" description="Disordered" evidence="2">
    <location>
        <begin position="376"/>
        <end position="399"/>
    </location>
</feature>
<dbReference type="EMBL" id="CCKQ01011424">
    <property type="protein sequence ID" value="CDW82987.1"/>
    <property type="molecule type" value="Genomic_DNA"/>
</dbReference>
<reference evidence="3 4" key="1">
    <citation type="submission" date="2014-06" db="EMBL/GenBank/DDBJ databases">
        <authorList>
            <person name="Swart Estienne"/>
        </authorList>
    </citation>
    <scope>NUCLEOTIDE SEQUENCE [LARGE SCALE GENOMIC DNA]</scope>
    <source>
        <strain evidence="3 4">130c</strain>
    </source>
</reference>
<organism evidence="3 4">
    <name type="scientific">Stylonychia lemnae</name>
    <name type="common">Ciliate</name>
    <dbReference type="NCBI Taxonomy" id="5949"/>
    <lineage>
        <taxon>Eukaryota</taxon>
        <taxon>Sar</taxon>
        <taxon>Alveolata</taxon>
        <taxon>Ciliophora</taxon>
        <taxon>Intramacronucleata</taxon>
        <taxon>Spirotrichea</taxon>
        <taxon>Stichotrichia</taxon>
        <taxon>Sporadotrichida</taxon>
        <taxon>Oxytrichidae</taxon>
        <taxon>Stylonychinae</taxon>
        <taxon>Stylonychia</taxon>
    </lineage>
</organism>
<feature type="compositionally biased region" description="Polar residues" evidence="2">
    <location>
        <begin position="376"/>
        <end position="391"/>
    </location>
</feature>
<dbReference type="AlphaFoldDB" id="A0A078ANV4"/>
<protein>
    <submittedName>
        <fullName evidence="3">Uncharacterized protein</fullName>
    </submittedName>
</protein>
<evidence type="ECO:0000313" key="3">
    <source>
        <dbReference type="EMBL" id="CDW82987.1"/>
    </source>
</evidence>
<evidence type="ECO:0000256" key="2">
    <source>
        <dbReference type="SAM" id="MobiDB-lite"/>
    </source>
</evidence>
<dbReference type="Proteomes" id="UP000039865">
    <property type="component" value="Unassembled WGS sequence"/>
</dbReference>
<keyword evidence="4" id="KW-1185">Reference proteome</keyword>
<feature type="compositionally biased region" description="Polar residues" evidence="2">
    <location>
        <begin position="220"/>
        <end position="231"/>
    </location>
</feature>
<name>A0A078ANV4_STYLE</name>
<sequence length="487" mass="55753">MPSQLGFSRNDENKSIIGKSQKTAIKKSLLNSNKCQQKTPSKVFKKSLDIFASAMKVKVQYVFNDEQFDENYNILATNENHIENGRDTVCLSFTDHTPEKQVQTDSIYSTTTKDKMFNYGVNKSRKISDLSQCNTGVIKNLPRESLSPKKIEQQIRDILNQDIPKEMKSSNKLKAQLIQKKFKHQMNNEQLARSQSLLLKSLPAQKYIQNKFSRNETSKKQSQTQRKSIGQLCQQNSSAALNSYGQANIVTQDSVVRSKLLNTTQSTQLRRSQSARRDNFRGEFQNNLTTLDYKRVPLKKNNKCNSNITACIALKSSSTVKTQDESTEYLNSNLTQGKTRMFKNVIQKQMNEVAAKKGPKLEFLITEDELYTPPLQSSAQSTRNMQIGSPMSSSSSKEFKMTEREAKIKAKIDDLKKIITIQEELDEIIKKKGAAAKKLTHHEQLLLTDKLHKDAEERKSYQEALLKLQIEKERLEIETQKYQKIKV</sequence>
<accession>A0A078ANV4</accession>
<feature type="region of interest" description="Disordered" evidence="2">
    <location>
        <begin position="212"/>
        <end position="231"/>
    </location>
</feature>
<evidence type="ECO:0000256" key="1">
    <source>
        <dbReference type="SAM" id="Coils"/>
    </source>
</evidence>
<gene>
    <name evidence="3" type="primary">Contig16307.g17369</name>
    <name evidence="3" type="ORF">STYLEM_12025</name>
</gene>
<proteinExistence type="predicted"/>
<dbReference type="InParanoid" id="A0A078ANV4"/>
<feature type="coiled-coil region" evidence="1">
    <location>
        <begin position="458"/>
        <end position="485"/>
    </location>
</feature>